<feature type="region of interest" description="Disordered" evidence="1">
    <location>
        <begin position="267"/>
        <end position="298"/>
    </location>
</feature>
<dbReference type="HOGENOM" id="CLU_933870_0_0_1"/>
<feature type="compositionally biased region" description="Basic and acidic residues" evidence="1">
    <location>
        <begin position="285"/>
        <end position="298"/>
    </location>
</feature>
<evidence type="ECO:0008006" key="4">
    <source>
        <dbReference type="Google" id="ProtNLM"/>
    </source>
</evidence>
<reference evidence="3" key="1">
    <citation type="journal article" date="2012" name="Nat. Genet.">
        <title>Lifestyle transitions in plant pathogenic Colletotrichum fungi deciphered by genome and transcriptome analyses.</title>
        <authorList>
            <person name="O'Connell R.J."/>
            <person name="Thon M.R."/>
            <person name="Hacquard S."/>
            <person name="Amyotte S.G."/>
            <person name="Kleemann J."/>
            <person name="Torres M.F."/>
            <person name="Damm U."/>
            <person name="Buiate E.A."/>
            <person name="Epstein L."/>
            <person name="Alkan N."/>
            <person name="Altmueller J."/>
            <person name="Alvarado-Balderrama L."/>
            <person name="Bauser C.A."/>
            <person name="Becker C."/>
            <person name="Birren B.W."/>
            <person name="Chen Z."/>
            <person name="Choi J."/>
            <person name="Crouch J.A."/>
            <person name="Duvick J.P."/>
            <person name="Farman M.A."/>
            <person name="Gan P."/>
            <person name="Heiman D."/>
            <person name="Henrissat B."/>
            <person name="Howard R.J."/>
            <person name="Kabbage M."/>
            <person name="Koch C."/>
            <person name="Kracher B."/>
            <person name="Kubo Y."/>
            <person name="Law A.D."/>
            <person name="Lebrun M.-H."/>
            <person name="Lee Y.-H."/>
            <person name="Miyara I."/>
            <person name="Moore N."/>
            <person name="Neumann U."/>
            <person name="Nordstroem K."/>
            <person name="Panaccione D.G."/>
            <person name="Panstruga R."/>
            <person name="Place M."/>
            <person name="Proctor R.H."/>
            <person name="Prusky D."/>
            <person name="Rech G."/>
            <person name="Reinhardt R."/>
            <person name="Rollins J.A."/>
            <person name="Rounsley S."/>
            <person name="Schardl C.L."/>
            <person name="Schwartz D.C."/>
            <person name="Shenoy N."/>
            <person name="Shirasu K."/>
            <person name="Sikhakolli U.R."/>
            <person name="Stueber K."/>
            <person name="Sukno S.A."/>
            <person name="Sweigard J.A."/>
            <person name="Takano Y."/>
            <person name="Takahara H."/>
            <person name="Trail F."/>
            <person name="van der Does H.C."/>
            <person name="Voll L.M."/>
            <person name="Will I."/>
            <person name="Young S."/>
            <person name="Zeng Q."/>
            <person name="Zhang J."/>
            <person name="Zhou S."/>
            <person name="Dickman M.B."/>
            <person name="Schulze-Lefert P."/>
            <person name="Ver Loren van Themaat E."/>
            <person name="Ma L.-J."/>
            <person name="Vaillancourt L.J."/>
        </authorList>
    </citation>
    <scope>NUCLEOTIDE SEQUENCE [LARGE SCALE GENOMIC DNA]</scope>
    <source>
        <strain evidence="3">IMI 349063</strain>
    </source>
</reference>
<evidence type="ECO:0000313" key="3">
    <source>
        <dbReference type="Proteomes" id="UP000007174"/>
    </source>
</evidence>
<evidence type="ECO:0000313" key="2">
    <source>
        <dbReference type="EMBL" id="CCF38737.1"/>
    </source>
</evidence>
<organism evidence="2 3">
    <name type="scientific">Colletotrichum higginsianum (strain IMI 349063)</name>
    <name type="common">Crucifer anthracnose fungus</name>
    <dbReference type="NCBI Taxonomy" id="759273"/>
    <lineage>
        <taxon>Eukaryota</taxon>
        <taxon>Fungi</taxon>
        <taxon>Dikarya</taxon>
        <taxon>Ascomycota</taxon>
        <taxon>Pezizomycotina</taxon>
        <taxon>Sordariomycetes</taxon>
        <taxon>Hypocreomycetidae</taxon>
        <taxon>Glomerellales</taxon>
        <taxon>Glomerellaceae</taxon>
        <taxon>Colletotrichum</taxon>
        <taxon>Colletotrichum destructivum species complex</taxon>
    </lineage>
</organism>
<protein>
    <recommendedName>
        <fullName evidence="4">Arrestin</fullName>
    </recommendedName>
</protein>
<dbReference type="VEuPathDB" id="FungiDB:CH63R_07958"/>
<evidence type="ECO:0000256" key="1">
    <source>
        <dbReference type="SAM" id="MobiDB-lite"/>
    </source>
</evidence>
<accession>H1VET4</accession>
<proteinExistence type="predicted"/>
<dbReference type="eggNOG" id="ENOG502SPEF">
    <property type="taxonomic scope" value="Eukaryota"/>
</dbReference>
<dbReference type="Proteomes" id="UP000007174">
    <property type="component" value="Unassembled WGS sequence"/>
</dbReference>
<dbReference type="AlphaFoldDB" id="H1VET4"/>
<gene>
    <name evidence="2" type="ORF">CH063_09753</name>
</gene>
<name>H1VET4_COLHI</name>
<sequence>MYLDGRGFSKKWHGFVEYWIEAELVVDGKSSVVKAALPVQVLSPPTPGPPVRDFGLNARDLTGCVSSQRLLPGMEQAELSFKQKTQKFFNSSKVPTFHFAVNVRYPTVIQMGNEANVPFLLHLTPNRNGTAEVIQDTPQTVTVKSLELELRSTSAVICPGTFDPHEASKTRKMSIARVDGQYPAAGGAIVLPSGPKEEPLDLGAVLGLRVDALGRHILHWEVRLSVAGETWACEGSQKVLILAPGEGMGGGVAEAAAVASSSSAVEEVPAYDGPGEMAPAYEKVTGGKEDGPSAGEKS</sequence>
<dbReference type="EMBL" id="CACQ02003125">
    <property type="protein sequence ID" value="CCF38737.1"/>
    <property type="molecule type" value="Genomic_DNA"/>
</dbReference>